<gene>
    <name evidence="2" type="ORF">BJY16_006292</name>
</gene>
<name>A0A7W7MA95_9ACTN</name>
<sequence length="155" mass="15806">MGVVNLMEFVPVLALGTLVFTLVLFLKNLSARQWGSVVTQLIAWAAGIGGVFLMASTSFAAGITIGDQSLDALSVWSKVLIGLLATSLLSVGNEFKKAIDRSDSAAAPAWFGGRFGGGASSPPQSLAGVATPEAVADAQRQVAGSRSTAKGNGPR</sequence>
<keyword evidence="1" id="KW-0472">Membrane</keyword>
<keyword evidence="1" id="KW-0812">Transmembrane</keyword>
<evidence type="ECO:0000256" key="1">
    <source>
        <dbReference type="SAM" id="Phobius"/>
    </source>
</evidence>
<keyword evidence="3" id="KW-1185">Reference proteome</keyword>
<evidence type="ECO:0000313" key="3">
    <source>
        <dbReference type="Proteomes" id="UP000546162"/>
    </source>
</evidence>
<dbReference type="RefSeq" id="WP_203759010.1">
    <property type="nucleotide sequence ID" value="NZ_BAABFG010000005.1"/>
</dbReference>
<accession>A0A7W7MA95</accession>
<comment type="caution">
    <text evidence="2">The sequence shown here is derived from an EMBL/GenBank/DDBJ whole genome shotgun (WGS) entry which is preliminary data.</text>
</comment>
<dbReference type="Proteomes" id="UP000546162">
    <property type="component" value="Unassembled WGS sequence"/>
</dbReference>
<dbReference type="AlphaFoldDB" id="A0A7W7MA95"/>
<reference evidence="2 3" key="1">
    <citation type="submission" date="2020-08" db="EMBL/GenBank/DDBJ databases">
        <title>Sequencing the genomes of 1000 actinobacteria strains.</title>
        <authorList>
            <person name="Klenk H.-P."/>
        </authorList>
    </citation>
    <scope>NUCLEOTIDE SEQUENCE [LARGE SCALE GENOMIC DNA]</scope>
    <source>
        <strain evidence="2 3">DSM 45809</strain>
    </source>
</reference>
<dbReference type="EMBL" id="JACHNB010000001">
    <property type="protein sequence ID" value="MBB4742833.1"/>
    <property type="molecule type" value="Genomic_DNA"/>
</dbReference>
<feature type="transmembrane region" description="Helical" evidence="1">
    <location>
        <begin position="75"/>
        <end position="92"/>
    </location>
</feature>
<feature type="transmembrane region" description="Helical" evidence="1">
    <location>
        <begin position="41"/>
        <end position="63"/>
    </location>
</feature>
<keyword evidence="1" id="KW-1133">Transmembrane helix</keyword>
<feature type="transmembrane region" description="Helical" evidence="1">
    <location>
        <begin position="6"/>
        <end position="29"/>
    </location>
</feature>
<evidence type="ECO:0000313" key="2">
    <source>
        <dbReference type="EMBL" id="MBB4742833.1"/>
    </source>
</evidence>
<protein>
    <submittedName>
        <fullName evidence="2">Uncharacterized protein</fullName>
    </submittedName>
</protein>
<organism evidence="2 3">
    <name type="scientific">Actinoplanes octamycinicus</name>
    <dbReference type="NCBI Taxonomy" id="135948"/>
    <lineage>
        <taxon>Bacteria</taxon>
        <taxon>Bacillati</taxon>
        <taxon>Actinomycetota</taxon>
        <taxon>Actinomycetes</taxon>
        <taxon>Micromonosporales</taxon>
        <taxon>Micromonosporaceae</taxon>
        <taxon>Actinoplanes</taxon>
    </lineage>
</organism>
<proteinExistence type="predicted"/>